<evidence type="ECO:0000259" key="7">
    <source>
        <dbReference type="Pfam" id="PF02770"/>
    </source>
</evidence>
<proteinExistence type="inferred from homology"/>
<comment type="caution">
    <text evidence="9">The sequence shown here is derived from an EMBL/GenBank/DDBJ whole genome shotgun (WGS) entry which is preliminary data.</text>
</comment>
<dbReference type="PANTHER" id="PTHR43884:SF12">
    <property type="entry name" value="ISOVALERYL-COA DEHYDROGENASE, MITOCHONDRIAL-RELATED"/>
    <property type="match status" value="1"/>
</dbReference>
<dbReference type="SUPFAM" id="SSF56645">
    <property type="entry name" value="Acyl-CoA dehydrogenase NM domain-like"/>
    <property type="match status" value="1"/>
</dbReference>
<dbReference type="InterPro" id="IPR006091">
    <property type="entry name" value="Acyl-CoA_Oxase/DH_mid-dom"/>
</dbReference>
<evidence type="ECO:0000256" key="3">
    <source>
        <dbReference type="ARBA" id="ARBA00022630"/>
    </source>
</evidence>
<comment type="cofactor">
    <cofactor evidence="1 5">
        <name>FAD</name>
        <dbReference type="ChEBI" id="CHEBI:57692"/>
    </cofactor>
</comment>
<dbReference type="SUPFAM" id="SSF47203">
    <property type="entry name" value="Acyl-CoA dehydrogenase C-terminal domain-like"/>
    <property type="match status" value="1"/>
</dbReference>
<evidence type="ECO:0000259" key="6">
    <source>
        <dbReference type="Pfam" id="PF00441"/>
    </source>
</evidence>
<evidence type="ECO:0000256" key="5">
    <source>
        <dbReference type="RuleBase" id="RU362125"/>
    </source>
</evidence>
<accession>A0ABT5ZVI6</accession>
<evidence type="ECO:0000256" key="1">
    <source>
        <dbReference type="ARBA" id="ARBA00001974"/>
    </source>
</evidence>
<dbReference type="InterPro" id="IPR009100">
    <property type="entry name" value="AcylCoA_DH/oxidase_NM_dom_sf"/>
</dbReference>
<evidence type="ECO:0000256" key="2">
    <source>
        <dbReference type="ARBA" id="ARBA00009347"/>
    </source>
</evidence>
<keyword evidence="10" id="KW-1185">Reference proteome</keyword>
<dbReference type="InterPro" id="IPR037069">
    <property type="entry name" value="AcylCoA_DH/ox_N_sf"/>
</dbReference>
<keyword evidence="4 5" id="KW-0274">FAD</keyword>
<dbReference type="Gene3D" id="1.10.540.10">
    <property type="entry name" value="Acyl-CoA dehydrogenase/oxidase, N-terminal domain"/>
    <property type="match status" value="1"/>
</dbReference>
<dbReference type="RefSeq" id="WP_276096521.1">
    <property type="nucleotide sequence ID" value="NZ_JARJBC010000028.1"/>
</dbReference>
<gene>
    <name evidence="9" type="ORF">P3G67_31350</name>
</gene>
<evidence type="ECO:0000256" key="4">
    <source>
        <dbReference type="ARBA" id="ARBA00022827"/>
    </source>
</evidence>
<protein>
    <submittedName>
        <fullName evidence="9">Acyl-CoA dehydrogenase family protein</fullName>
    </submittedName>
</protein>
<dbReference type="PANTHER" id="PTHR43884">
    <property type="entry name" value="ACYL-COA DEHYDROGENASE"/>
    <property type="match status" value="1"/>
</dbReference>
<dbReference type="InterPro" id="IPR046373">
    <property type="entry name" value="Acyl-CoA_Oxase/DH_mid-dom_sf"/>
</dbReference>
<organism evidence="9 10">
    <name type="scientific">Streptomyces silvisoli</name>
    <dbReference type="NCBI Taxonomy" id="3034235"/>
    <lineage>
        <taxon>Bacteria</taxon>
        <taxon>Bacillati</taxon>
        <taxon>Actinomycetota</taxon>
        <taxon>Actinomycetes</taxon>
        <taxon>Kitasatosporales</taxon>
        <taxon>Streptomycetaceae</taxon>
        <taxon>Streptomyces</taxon>
    </lineage>
</organism>
<dbReference type="Gene3D" id="2.40.110.10">
    <property type="entry name" value="Butyryl-CoA Dehydrogenase, subunit A, domain 2"/>
    <property type="match status" value="1"/>
</dbReference>
<sequence>MSNLAAPMPAAAVTMVADADTEAFIRTVSRFAQERLAPVAEAIDRSDDIGEELFAEMAGLGLFANAFRYDSDQPHGGAERLYFLLRVFEELARVSPTVAKAVMDQNLGQIGMLREYAPEALRDSYLQQIAAGDKYAAFAMSEPQTGSNIARFSTVATPVDGGFRINGHKDWITGAAHRLVHFVVAKPAADSRQIGLFLVDRTLLGPQGGTVEIDDRKQKLGLRGLGEYHVHYNDVFVPHERVVLDFDRGSLRRVMRHYNAKRLGQAAICIGLSKSALRTAFDYTSQRHPAGSPPHLTMRTTLAPLVSEVKAAESITTWAARELAAGDDTGAPSAMAKYVAGELAIRVTNAAAQMCGANGLSDKLPLARLMRDARMLTMAGGASEVLRGTVAHNLERLLA</sequence>
<dbReference type="Pfam" id="PF02770">
    <property type="entry name" value="Acyl-CoA_dh_M"/>
    <property type="match status" value="1"/>
</dbReference>
<comment type="similarity">
    <text evidence="2 5">Belongs to the acyl-CoA dehydrogenase family.</text>
</comment>
<feature type="domain" description="Acyl-CoA dehydrogenase/oxidase C-terminal" evidence="6">
    <location>
        <begin position="252"/>
        <end position="394"/>
    </location>
</feature>
<keyword evidence="5" id="KW-0560">Oxidoreductase</keyword>
<dbReference type="InterPro" id="IPR036250">
    <property type="entry name" value="AcylCo_DH-like_C"/>
</dbReference>
<evidence type="ECO:0000259" key="8">
    <source>
        <dbReference type="Pfam" id="PF02771"/>
    </source>
</evidence>
<feature type="domain" description="Acyl-CoA dehydrogenase/oxidase N-terminal" evidence="8">
    <location>
        <begin position="20"/>
        <end position="133"/>
    </location>
</feature>
<dbReference type="InterPro" id="IPR013786">
    <property type="entry name" value="AcylCoA_DH/ox_N"/>
</dbReference>
<dbReference type="EMBL" id="JARJBC010000028">
    <property type="protein sequence ID" value="MDF3293635.1"/>
    <property type="molecule type" value="Genomic_DNA"/>
</dbReference>
<dbReference type="Gene3D" id="1.20.140.10">
    <property type="entry name" value="Butyryl-CoA Dehydrogenase, subunit A, domain 3"/>
    <property type="match status" value="1"/>
</dbReference>
<dbReference type="Pfam" id="PF02771">
    <property type="entry name" value="Acyl-CoA_dh_N"/>
    <property type="match status" value="1"/>
</dbReference>
<evidence type="ECO:0000313" key="10">
    <source>
        <dbReference type="Proteomes" id="UP001216579"/>
    </source>
</evidence>
<keyword evidence="3 5" id="KW-0285">Flavoprotein</keyword>
<reference evidence="9 10" key="1">
    <citation type="submission" date="2023-03" db="EMBL/GenBank/DDBJ databases">
        <title>Draft genome sequence of Streptomyces sp. RB6PN23 isolated from peat swamp forest in Thailand.</title>
        <authorList>
            <person name="Klaysubun C."/>
            <person name="Duangmal K."/>
        </authorList>
    </citation>
    <scope>NUCLEOTIDE SEQUENCE [LARGE SCALE GENOMIC DNA]</scope>
    <source>
        <strain evidence="9 10">RB6PN23</strain>
    </source>
</reference>
<dbReference type="Proteomes" id="UP001216579">
    <property type="component" value="Unassembled WGS sequence"/>
</dbReference>
<dbReference type="InterPro" id="IPR009075">
    <property type="entry name" value="AcylCo_DH/oxidase_C"/>
</dbReference>
<name>A0ABT5ZVI6_9ACTN</name>
<evidence type="ECO:0000313" key="9">
    <source>
        <dbReference type="EMBL" id="MDF3293635.1"/>
    </source>
</evidence>
<dbReference type="Pfam" id="PF00441">
    <property type="entry name" value="Acyl-CoA_dh_1"/>
    <property type="match status" value="1"/>
</dbReference>
<feature type="domain" description="Acyl-CoA oxidase/dehydrogenase middle" evidence="7">
    <location>
        <begin position="137"/>
        <end position="235"/>
    </location>
</feature>